<gene>
    <name evidence="1" type="ORF">BECKLPF1236B_GA0070989_10918</name>
</gene>
<reference evidence="1" key="1">
    <citation type="submission" date="2019-02" db="EMBL/GenBank/DDBJ databases">
        <authorList>
            <person name="Gruber-Vodicka R. H."/>
            <person name="Seah K. B. B."/>
        </authorList>
    </citation>
    <scope>NUCLEOTIDE SEQUENCE</scope>
    <source>
        <strain evidence="1">BECK_S313</strain>
    </source>
</reference>
<evidence type="ECO:0000313" key="1">
    <source>
        <dbReference type="EMBL" id="VFK16206.1"/>
    </source>
</evidence>
<name>A0A450WGK0_9GAMM</name>
<accession>A0A450WGK0</accession>
<dbReference type="EMBL" id="CAADFK010000091">
    <property type="protein sequence ID" value="VFK16206.1"/>
    <property type="molecule type" value="Genomic_DNA"/>
</dbReference>
<organism evidence="1">
    <name type="scientific">Candidatus Kentrum sp. LPFa</name>
    <dbReference type="NCBI Taxonomy" id="2126335"/>
    <lineage>
        <taxon>Bacteria</taxon>
        <taxon>Pseudomonadati</taxon>
        <taxon>Pseudomonadota</taxon>
        <taxon>Gammaproteobacteria</taxon>
        <taxon>Candidatus Kentrum</taxon>
    </lineage>
</organism>
<dbReference type="AlphaFoldDB" id="A0A450WGK0"/>
<proteinExistence type="predicted"/>
<sequence length="66" mass="8002">MQTAKQIQSEIEAPPRKEYIKLSHWFYERDQESWDRRIEHDAKSGRLDFLIEEALEEKNAGRLRDL</sequence>
<protein>
    <recommendedName>
        <fullName evidence="2">Addiction module component</fullName>
    </recommendedName>
</protein>
<evidence type="ECO:0008006" key="2">
    <source>
        <dbReference type="Google" id="ProtNLM"/>
    </source>
</evidence>